<gene>
    <name evidence="2" type="ORF">E2C01_050399</name>
</gene>
<dbReference type="Proteomes" id="UP000324222">
    <property type="component" value="Unassembled WGS sequence"/>
</dbReference>
<accession>A0A5B7GH76</accession>
<name>A0A5B7GH76_PORTR</name>
<evidence type="ECO:0000313" key="2">
    <source>
        <dbReference type="EMBL" id="MPC56438.1"/>
    </source>
</evidence>
<dbReference type="EMBL" id="VSRR010013939">
    <property type="protein sequence ID" value="MPC56438.1"/>
    <property type="molecule type" value="Genomic_DNA"/>
</dbReference>
<feature type="region of interest" description="Disordered" evidence="1">
    <location>
        <begin position="82"/>
        <end position="102"/>
    </location>
</feature>
<dbReference type="AlphaFoldDB" id="A0A5B7GH76"/>
<protein>
    <submittedName>
        <fullName evidence="2">Uncharacterized protein</fullName>
    </submittedName>
</protein>
<evidence type="ECO:0000256" key="1">
    <source>
        <dbReference type="SAM" id="MobiDB-lite"/>
    </source>
</evidence>
<evidence type="ECO:0000313" key="3">
    <source>
        <dbReference type="Proteomes" id="UP000324222"/>
    </source>
</evidence>
<sequence>MSAKSCYGNRLPPALSLLSLVVGRNRKLKYSRNRFLGRAEPLELVVEPVPRGISRVRLVNTEYQSYNTSTLFDEYHRRAGGSETDIHQPVESVPESFSLGNH</sequence>
<reference evidence="2 3" key="1">
    <citation type="submission" date="2019-05" db="EMBL/GenBank/DDBJ databases">
        <title>Another draft genome of Portunus trituberculatus and its Hox gene families provides insights of decapod evolution.</title>
        <authorList>
            <person name="Jeong J.-H."/>
            <person name="Song I."/>
            <person name="Kim S."/>
            <person name="Choi T."/>
            <person name="Kim D."/>
            <person name="Ryu S."/>
            <person name="Kim W."/>
        </authorList>
    </citation>
    <scope>NUCLEOTIDE SEQUENCE [LARGE SCALE GENOMIC DNA]</scope>
    <source>
        <tissue evidence="2">Muscle</tissue>
    </source>
</reference>
<comment type="caution">
    <text evidence="2">The sequence shown here is derived from an EMBL/GenBank/DDBJ whole genome shotgun (WGS) entry which is preliminary data.</text>
</comment>
<proteinExistence type="predicted"/>
<keyword evidence="3" id="KW-1185">Reference proteome</keyword>
<organism evidence="2 3">
    <name type="scientific">Portunus trituberculatus</name>
    <name type="common">Swimming crab</name>
    <name type="synonym">Neptunus trituberculatus</name>
    <dbReference type="NCBI Taxonomy" id="210409"/>
    <lineage>
        <taxon>Eukaryota</taxon>
        <taxon>Metazoa</taxon>
        <taxon>Ecdysozoa</taxon>
        <taxon>Arthropoda</taxon>
        <taxon>Crustacea</taxon>
        <taxon>Multicrustacea</taxon>
        <taxon>Malacostraca</taxon>
        <taxon>Eumalacostraca</taxon>
        <taxon>Eucarida</taxon>
        <taxon>Decapoda</taxon>
        <taxon>Pleocyemata</taxon>
        <taxon>Brachyura</taxon>
        <taxon>Eubrachyura</taxon>
        <taxon>Portunoidea</taxon>
        <taxon>Portunidae</taxon>
        <taxon>Portuninae</taxon>
        <taxon>Portunus</taxon>
    </lineage>
</organism>